<proteinExistence type="predicted"/>
<dbReference type="Proteomes" id="UP000293345">
    <property type="component" value="Unassembled WGS sequence"/>
</dbReference>
<dbReference type="AlphaFoldDB" id="A0A4Q2JZ35"/>
<keyword evidence="2" id="KW-0472">Membrane</keyword>
<keyword evidence="2" id="KW-0812">Transmembrane</keyword>
<evidence type="ECO:0000313" key="3">
    <source>
        <dbReference type="EMBL" id="RXZ54335.1"/>
    </source>
</evidence>
<evidence type="ECO:0008006" key="6">
    <source>
        <dbReference type="Google" id="ProtNLM"/>
    </source>
</evidence>
<organism evidence="3 5">
    <name type="scientific">Senegalimassilia faecalis</name>
    <dbReference type="NCBI Taxonomy" id="2509433"/>
    <lineage>
        <taxon>Bacteria</taxon>
        <taxon>Bacillati</taxon>
        <taxon>Actinomycetota</taxon>
        <taxon>Coriobacteriia</taxon>
        <taxon>Coriobacteriales</taxon>
        <taxon>Coriobacteriaceae</taxon>
        <taxon>Senegalimassilia</taxon>
    </lineage>
</organism>
<keyword evidence="2" id="KW-1133">Transmembrane helix</keyword>
<protein>
    <recommendedName>
        <fullName evidence="6">5-bromo-4-chloroindolyl phosphate hydrolysis protein</fullName>
    </recommendedName>
</protein>
<evidence type="ECO:0000256" key="2">
    <source>
        <dbReference type="SAM" id="Phobius"/>
    </source>
</evidence>
<evidence type="ECO:0000256" key="1">
    <source>
        <dbReference type="SAM" id="MobiDB-lite"/>
    </source>
</evidence>
<evidence type="ECO:0000313" key="4">
    <source>
        <dbReference type="EMBL" id="RXZ55013.1"/>
    </source>
</evidence>
<keyword evidence="5" id="KW-1185">Reference proteome</keyword>
<reference evidence="3 5" key="1">
    <citation type="submission" date="2019-01" db="EMBL/GenBank/DDBJ databases">
        <title>Senegalimassilia sp. nov. KGMB04484 isolated human feces.</title>
        <authorList>
            <person name="Han K.-I."/>
            <person name="Kim J.-S."/>
            <person name="Lee K.C."/>
            <person name="Suh M.K."/>
            <person name="Eom M.K."/>
            <person name="Lee J.H."/>
            <person name="Park S.-H."/>
            <person name="Kang S.W."/>
            <person name="Park J.-E."/>
            <person name="Oh B.S."/>
            <person name="Yu S.Y."/>
            <person name="Choi S.-H."/>
            <person name="Lee D.H."/>
            <person name="Yoon H."/>
            <person name="Kim B.-Y."/>
            <person name="Lee J.H."/>
            <person name="Lee J.-S."/>
        </authorList>
    </citation>
    <scope>NUCLEOTIDE SEQUENCE [LARGE SCALE GENOMIC DNA]</scope>
    <source>
        <strain evidence="3 5">KGMB04484</strain>
    </source>
</reference>
<gene>
    <name evidence="3" type="ORF">ET524_07470</name>
    <name evidence="4" type="ORF">ET524_11385</name>
</gene>
<dbReference type="EMBL" id="SDPW01000001">
    <property type="protein sequence ID" value="RXZ54335.1"/>
    <property type="molecule type" value="Genomic_DNA"/>
</dbReference>
<dbReference type="RefSeq" id="WP_129424604.1">
    <property type="nucleotide sequence ID" value="NZ_SDPW01000001.1"/>
</dbReference>
<dbReference type="OrthoDB" id="9782052at2"/>
<comment type="caution">
    <text evidence="3">The sequence shown here is derived from an EMBL/GenBank/DDBJ whole genome shotgun (WGS) entry which is preliminary data.</text>
</comment>
<accession>A0A4Q2JZ35</accession>
<feature type="transmembrane region" description="Helical" evidence="2">
    <location>
        <begin position="115"/>
        <end position="133"/>
    </location>
</feature>
<dbReference type="Pfam" id="PF10112">
    <property type="entry name" value="Halogen_Hydrol"/>
    <property type="match status" value="1"/>
</dbReference>
<name>A0A4Q2JZ35_9ACTN</name>
<evidence type="ECO:0000313" key="5">
    <source>
        <dbReference type="Proteomes" id="UP000293345"/>
    </source>
</evidence>
<feature type="transmembrane region" description="Helical" evidence="2">
    <location>
        <begin position="86"/>
        <end position="109"/>
    </location>
</feature>
<feature type="region of interest" description="Disordered" evidence="1">
    <location>
        <begin position="216"/>
        <end position="239"/>
    </location>
</feature>
<dbReference type="InterPro" id="IPR018770">
    <property type="entry name" value="ChloroindolylP_hydrolase"/>
</dbReference>
<sequence>MASSNNIADQIANAVQNAVNSKDFSNLQSSIERSIDVAAQSIGKGIAQASDGFRRGQEQYAAIQQRKRQEEQMNALYAKPSSERGAGVALTATGCALAVPLLACGGLLLLVNWGAAATSLVAGAACAVMAAVGGRKLQLAKRFERYRDVIGLRDRCSIEELAAACADTADNVRKNVKKMLAKGLFRQAALDNSETMLLMTPGAYQQYESQRAEALRQQHQRDLAESARAAEPKAEPTAQQRQILERGEGFIAQIRESNQVIPGEDVSRTLDQIEHVVRAILDCAAENPEVIDDLDRLMDYYLPTTVKLLDAYRELDGQPIQSSSIQQSKREIEGALGSLNTAFEKLLDSLFRDMAIDVSSDISVLHTVLAQEGLVDGPFDSAKRS</sequence>
<dbReference type="EMBL" id="SDPW01000001">
    <property type="protein sequence ID" value="RXZ55013.1"/>
    <property type="molecule type" value="Genomic_DNA"/>
</dbReference>
<feature type="compositionally biased region" description="Basic and acidic residues" evidence="1">
    <location>
        <begin position="216"/>
        <end position="234"/>
    </location>
</feature>